<dbReference type="InterPro" id="IPR005180">
    <property type="entry name" value="DUF302"/>
</dbReference>
<reference evidence="3 5" key="3">
    <citation type="submission" date="2018-06" db="EMBL/GenBank/DDBJ databases">
        <authorList>
            <consortium name="Pathogen Informatics"/>
            <person name="Doyle S."/>
        </authorList>
    </citation>
    <scope>NUCLEOTIDE SEQUENCE [LARGE SCALE GENOMIC DNA]</scope>
    <source>
        <strain evidence="3 5">NCTC11165</strain>
    </source>
</reference>
<accession>A0A246KCG4</accession>
<evidence type="ECO:0000313" key="2">
    <source>
        <dbReference type="EMBL" id="ASD27942.1"/>
    </source>
</evidence>
<dbReference type="RefSeq" id="WP_040345051.1">
    <property type="nucleotide sequence ID" value="NZ_CP021995.1"/>
</dbReference>
<dbReference type="PIRSF" id="PIRSF021774">
    <property type="entry name" value="UCP021774"/>
    <property type="match status" value="1"/>
</dbReference>
<dbReference type="EMBL" id="UAQM01000005">
    <property type="protein sequence ID" value="SPU43656.1"/>
    <property type="molecule type" value="Genomic_DNA"/>
</dbReference>
<dbReference type="GeneID" id="56577525"/>
<dbReference type="Proteomes" id="UP000197024">
    <property type="component" value="Chromosome"/>
</dbReference>
<reference evidence="2 4" key="2">
    <citation type="submission" date="2017-06" db="EMBL/GenBank/DDBJ databases">
        <authorList>
            <person name="Kim H.J."/>
            <person name="Triplett B.A."/>
        </authorList>
    </citation>
    <scope>NUCLEOTIDE SEQUENCE [LARGE SCALE GENOMIC DNA]</scope>
    <source>
        <strain evidence="2 4">BZC3</strain>
    </source>
</reference>
<evidence type="ECO:0000313" key="5">
    <source>
        <dbReference type="Proteomes" id="UP000250358"/>
    </source>
</evidence>
<dbReference type="Gene3D" id="3.30.310.70">
    <property type="entry name" value="TT1751-like domain"/>
    <property type="match status" value="1"/>
</dbReference>
<dbReference type="PANTHER" id="PTHR38342">
    <property type="entry name" value="SLR5037 PROTEIN"/>
    <property type="match status" value="1"/>
</dbReference>
<proteinExistence type="predicted"/>
<evidence type="ECO:0000259" key="1">
    <source>
        <dbReference type="Pfam" id="PF03625"/>
    </source>
</evidence>
<dbReference type="AlphaFoldDB" id="A0A246KCG4"/>
<dbReference type="STRING" id="293.GCA_000988015_00884"/>
<organism evidence="3 5">
    <name type="scientific">Brevundimonas diminuta</name>
    <name type="common">Pseudomonas diminuta</name>
    <dbReference type="NCBI Taxonomy" id="293"/>
    <lineage>
        <taxon>Bacteria</taxon>
        <taxon>Pseudomonadati</taxon>
        <taxon>Pseudomonadota</taxon>
        <taxon>Alphaproteobacteria</taxon>
        <taxon>Caulobacterales</taxon>
        <taxon>Caulobacteraceae</taxon>
        <taxon>Brevundimonas</taxon>
    </lineage>
</organism>
<dbReference type="SUPFAM" id="SSF103247">
    <property type="entry name" value="TT1751-like"/>
    <property type="match status" value="1"/>
</dbReference>
<protein>
    <submittedName>
        <fullName evidence="3">Uncharacterized conserved protein</fullName>
    </submittedName>
</protein>
<sequence length="129" mass="13587">MATYHFSKTLDLPFEAALDATREALGQEGFGVITEIDLRATFKAKLGEDFRAYTILGACNPKLAFEALGLEDKVGAMLPCNVVVQDAGGGRTEVSAIDPVASMQAIDNSALKDKAAVVAGKLKAAVDRL</sequence>
<reference evidence="2 4" key="1">
    <citation type="submission" date="2017-06" db="EMBL/GenBank/DDBJ databases">
        <title>Biodegradation of gentamicin by bacterial consortia AMQD4 in synthetic medium and raw gentamicin sewage.</title>
        <authorList>
            <person name="Chang H."/>
            <person name="Feng Y."/>
            <person name="Li Z."/>
            <person name="Xue J."/>
            <person name="Cheng D."/>
        </authorList>
    </citation>
    <scope>NUCLEOTIDE SEQUENCE [LARGE SCALE GENOMIC DNA]</scope>
    <source>
        <strain evidence="2 4">BZC3</strain>
    </source>
</reference>
<feature type="domain" description="DUF302" evidence="1">
    <location>
        <begin position="36"/>
        <end position="99"/>
    </location>
</feature>
<dbReference type="CDD" id="cd14797">
    <property type="entry name" value="DUF302"/>
    <property type="match status" value="1"/>
</dbReference>
<dbReference type="EMBL" id="CP021995">
    <property type="protein sequence ID" value="ASD27942.1"/>
    <property type="molecule type" value="Genomic_DNA"/>
</dbReference>
<name>A0A246KCG4_BREDI</name>
<gene>
    <name evidence="2" type="ORF">CD943_14245</name>
    <name evidence="3" type="ORF">NCTC11165_01222</name>
</gene>
<evidence type="ECO:0000313" key="4">
    <source>
        <dbReference type="Proteomes" id="UP000197024"/>
    </source>
</evidence>
<dbReference type="Pfam" id="PF03625">
    <property type="entry name" value="DUF302"/>
    <property type="match status" value="1"/>
</dbReference>
<dbReference type="InterPro" id="IPR016796">
    <property type="entry name" value="UCP021774"/>
</dbReference>
<dbReference type="PANTHER" id="PTHR38342:SF1">
    <property type="entry name" value="SLR5037 PROTEIN"/>
    <property type="match status" value="1"/>
</dbReference>
<dbReference type="InterPro" id="IPR035923">
    <property type="entry name" value="TT1751-like_sf"/>
</dbReference>
<evidence type="ECO:0000313" key="3">
    <source>
        <dbReference type="EMBL" id="SPU43656.1"/>
    </source>
</evidence>
<dbReference type="Proteomes" id="UP000250358">
    <property type="component" value="Unassembled WGS sequence"/>
</dbReference>